<reference evidence="5 6" key="1">
    <citation type="submission" date="2018-08" db="EMBL/GenBank/DDBJ databases">
        <title>Draft genome of the lignicolous fungus Coniochaeta pulveracea.</title>
        <authorList>
            <person name="Borstlap C.J."/>
            <person name="De Witt R.N."/>
            <person name="Botha A."/>
            <person name="Volschenk H."/>
        </authorList>
    </citation>
    <scope>NUCLEOTIDE SEQUENCE [LARGE SCALE GENOMIC DNA]</scope>
    <source>
        <strain evidence="5 6">CAB683</strain>
    </source>
</reference>
<dbReference type="InterPro" id="IPR010756">
    <property type="entry name" value="Tls1-like"/>
</dbReference>
<dbReference type="GO" id="GO:0000398">
    <property type="term" value="P:mRNA splicing, via spliceosome"/>
    <property type="evidence" value="ECO:0007669"/>
    <property type="project" value="TreeGrafter"/>
</dbReference>
<evidence type="ECO:0000256" key="4">
    <source>
        <dbReference type="SAM" id="MobiDB-lite"/>
    </source>
</evidence>
<feature type="compositionally biased region" description="Polar residues" evidence="4">
    <location>
        <begin position="1"/>
        <end position="12"/>
    </location>
</feature>
<evidence type="ECO:0000256" key="1">
    <source>
        <dbReference type="ARBA" id="ARBA00004123"/>
    </source>
</evidence>
<dbReference type="PANTHER" id="PTHR13486">
    <property type="entry name" value="TELOMERE LENGTH AND SILENCING PROTEIN 1 TLS1 FAMILY MEMBER"/>
    <property type="match status" value="1"/>
</dbReference>
<feature type="compositionally biased region" description="Basic and acidic residues" evidence="4">
    <location>
        <begin position="354"/>
        <end position="367"/>
    </location>
</feature>
<feature type="compositionally biased region" description="Basic and acidic residues" evidence="4">
    <location>
        <begin position="62"/>
        <end position="72"/>
    </location>
</feature>
<comment type="subcellular location">
    <subcellularLocation>
        <location evidence="1">Nucleus</location>
    </subcellularLocation>
</comment>
<feature type="region of interest" description="Disordered" evidence="4">
    <location>
        <begin position="216"/>
        <end position="267"/>
    </location>
</feature>
<evidence type="ECO:0008006" key="7">
    <source>
        <dbReference type="Google" id="ProtNLM"/>
    </source>
</evidence>
<dbReference type="Proteomes" id="UP000275385">
    <property type="component" value="Unassembled WGS sequence"/>
</dbReference>
<feature type="compositionally biased region" description="Basic and acidic residues" evidence="4">
    <location>
        <begin position="216"/>
        <end position="228"/>
    </location>
</feature>
<feature type="region of interest" description="Disordered" evidence="4">
    <location>
        <begin position="1"/>
        <end position="48"/>
    </location>
</feature>
<dbReference type="AlphaFoldDB" id="A0A420Y7D5"/>
<name>A0A420Y7D5_9PEZI</name>
<evidence type="ECO:0000256" key="2">
    <source>
        <dbReference type="ARBA" id="ARBA00007643"/>
    </source>
</evidence>
<evidence type="ECO:0000313" key="5">
    <source>
        <dbReference type="EMBL" id="RKU43808.1"/>
    </source>
</evidence>
<comment type="caution">
    <text evidence="5">The sequence shown here is derived from an EMBL/GenBank/DDBJ whole genome shotgun (WGS) entry which is preliminary data.</text>
</comment>
<feature type="compositionally biased region" description="Basic and acidic residues" evidence="4">
    <location>
        <begin position="258"/>
        <end position="267"/>
    </location>
</feature>
<feature type="compositionally biased region" description="Basic and acidic residues" evidence="4">
    <location>
        <begin position="236"/>
        <end position="251"/>
    </location>
</feature>
<feature type="region of interest" description="Disordered" evidence="4">
    <location>
        <begin position="151"/>
        <end position="187"/>
    </location>
</feature>
<dbReference type="GO" id="GO:0005681">
    <property type="term" value="C:spliceosomal complex"/>
    <property type="evidence" value="ECO:0007669"/>
    <property type="project" value="TreeGrafter"/>
</dbReference>
<dbReference type="EMBL" id="QVQW01000038">
    <property type="protein sequence ID" value="RKU43808.1"/>
    <property type="molecule type" value="Genomic_DNA"/>
</dbReference>
<feature type="region of interest" description="Disordered" evidence="4">
    <location>
        <begin position="62"/>
        <end position="117"/>
    </location>
</feature>
<dbReference type="PANTHER" id="PTHR13486:SF2">
    <property type="entry name" value="SPLICING FACTOR C9ORF78"/>
    <property type="match status" value="1"/>
</dbReference>
<proteinExistence type="inferred from homology"/>
<comment type="similarity">
    <text evidence="2">Belongs to the TLS1 family.</text>
</comment>
<keyword evidence="3" id="KW-0539">Nucleus</keyword>
<evidence type="ECO:0000256" key="3">
    <source>
        <dbReference type="ARBA" id="ARBA00023242"/>
    </source>
</evidence>
<feature type="region of interest" description="Disordered" evidence="4">
    <location>
        <begin position="315"/>
        <end position="367"/>
    </location>
</feature>
<dbReference type="Pfam" id="PF07052">
    <property type="entry name" value="Hep_59"/>
    <property type="match status" value="1"/>
</dbReference>
<keyword evidence="6" id="KW-1185">Reference proteome</keyword>
<organism evidence="5 6">
    <name type="scientific">Coniochaeta pulveracea</name>
    <dbReference type="NCBI Taxonomy" id="177199"/>
    <lineage>
        <taxon>Eukaryota</taxon>
        <taxon>Fungi</taxon>
        <taxon>Dikarya</taxon>
        <taxon>Ascomycota</taxon>
        <taxon>Pezizomycotina</taxon>
        <taxon>Sordariomycetes</taxon>
        <taxon>Sordariomycetidae</taxon>
        <taxon>Coniochaetales</taxon>
        <taxon>Coniochaetaceae</taxon>
        <taxon>Coniochaeta</taxon>
    </lineage>
</organism>
<evidence type="ECO:0000313" key="6">
    <source>
        <dbReference type="Proteomes" id="UP000275385"/>
    </source>
</evidence>
<gene>
    <name evidence="5" type="ORF">DL546_006395</name>
</gene>
<protein>
    <recommendedName>
        <fullName evidence="7">mRNA splicing factor RNA helicase</fullName>
    </recommendedName>
</protein>
<feature type="compositionally biased region" description="Basic and acidic residues" evidence="4">
    <location>
        <begin position="151"/>
        <end position="163"/>
    </location>
</feature>
<sequence length="367" mass="40657">MASQSTETTEPQIPTFRAGKKRKAYRQRATEDETEPRATPVATDAPLTTSEQISALINEVHEETAASDESRPVTEALRLSRSARHRARLGGVAFRAGSTPRAEEDAPANNAEQSLVPAPDPIVAGIRNRFAPQTGMVGELINKHMEEYIESELTKRQRQRDAAEAAANGESTSQNPASEGPSATMVDGKPVVAQQSAMTGKLMEIDLGDEARARNIAETERARRRLEGQPDNEVDSDGRPRKVRLGRDGKPWRGRNRRNSEDIKRDQLVEEFLRENRLDVYDHPVESQGAPGEDISADDRIAEEFRREFMDAMIQRQQRRKPATNAKPVGKGAKAAEEVLKGPKLGGSRNSRAAMRDLLLRQQEGKK</sequence>
<dbReference type="OrthoDB" id="5627at2759"/>
<accession>A0A420Y7D5</accession>